<keyword evidence="9" id="KW-0746">Sphingolipid metabolism</keyword>
<keyword evidence="10 17" id="KW-1133">Transmembrane helix</keyword>
<dbReference type="PANTHER" id="PTHR43550:SF3">
    <property type="entry name" value="3-KETODIHYDROSPHINGOSINE REDUCTASE"/>
    <property type="match status" value="1"/>
</dbReference>
<dbReference type="SMART" id="SM00822">
    <property type="entry name" value="PKS_KR"/>
    <property type="match status" value="1"/>
</dbReference>
<comment type="caution">
    <text evidence="19">The sequence shown here is derived from an EMBL/GenBank/DDBJ whole genome shotgun (WGS) entry which is preliminary data.</text>
</comment>
<comment type="pathway">
    <text evidence="3">Sphingolipid metabolism.</text>
</comment>
<keyword evidence="12" id="KW-0443">Lipid metabolism</keyword>
<comment type="catalytic activity">
    <reaction evidence="16">
        <text>sphinganine + NADP(+) = 3-oxosphinganine + NADPH + H(+)</text>
        <dbReference type="Rhea" id="RHEA:22640"/>
        <dbReference type="ChEBI" id="CHEBI:15378"/>
        <dbReference type="ChEBI" id="CHEBI:57783"/>
        <dbReference type="ChEBI" id="CHEBI:57817"/>
        <dbReference type="ChEBI" id="CHEBI:58299"/>
        <dbReference type="ChEBI" id="CHEBI:58349"/>
        <dbReference type="EC" id="1.1.1.102"/>
    </reaction>
    <physiologicalReaction direction="right-to-left" evidence="16">
        <dbReference type="Rhea" id="RHEA:22642"/>
    </physiologicalReaction>
</comment>
<evidence type="ECO:0000256" key="17">
    <source>
        <dbReference type="SAM" id="Phobius"/>
    </source>
</evidence>
<evidence type="ECO:0000256" key="8">
    <source>
        <dbReference type="ARBA" id="ARBA00022857"/>
    </source>
</evidence>
<dbReference type="GO" id="GO:0047560">
    <property type="term" value="F:3-dehydrosphinganine reductase activity"/>
    <property type="evidence" value="ECO:0007669"/>
    <property type="project" value="UniProtKB-EC"/>
</dbReference>
<proteinExistence type="inferred from homology"/>
<dbReference type="OrthoDB" id="10267115at2759"/>
<comment type="pathway">
    <text evidence="2">Lipid metabolism; sphingolipid metabolism.</text>
</comment>
<evidence type="ECO:0000256" key="11">
    <source>
        <dbReference type="ARBA" id="ARBA00023002"/>
    </source>
</evidence>
<dbReference type="FunFam" id="3.40.50.720:FF:000456">
    <property type="entry name" value="3-ketodihydrosphingosine reductase tsc10"/>
    <property type="match status" value="1"/>
</dbReference>
<keyword evidence="7" id="KW-0256">Endoplasmic reticulum</keyword>
<dbReference type="EC" id="1.1.1.102" evidence="14"/>
<name>A0A9P4VQR3_9PEZI</name>
<evidence type="ECO:0000256" key="1">
    <source>
        <dbReference type="ARBA" id="ARBA00004586"/>
    </source>
</evidence>
<comment type="function">
    <text evidence="15">Catalyzes the reduction of 3'-oxosphinganine (3-ketodihydrosphingosine/KDS) to sphinganine (dihydrosphingosine/DHS), the second step of de novo sphingolipid biosynthesis.</text>
</comment>
<dbReference type="GO" id="GO:0006666">
    <property type="term" value="P:3-keto-sphinganine metabolic process"/>
    <property type="evidence" value="ECO:0007669"/>
    <property type="project" value="InterPro"/>
</dbReference>
<dbReference type="SUPFAM" id="SSF51735">
    <property type="entry name" value="NAD(P)-binding Rossmann-fold domains"/>
    <property type="match status" value="1"/>
</dbReference>
<evidence type="ECO:0000256" key="2">
    <source>
        <dbReference type="ARBA" id="ARBA00004760"/>
    </source>
</evidence>
<evidence type="ECO:0000256" key="4">
    <source>
        <dbReference type="ARBA" id="ARBA00006484"/>
    </source>
</evidence>
<protein>
    <recommendedName>
        <fullName evidence="14">3-dehydrosphinganine reductase</fullName>
        <ecNumber evidence="14">1.1.1.102</ecNumber>
    </recommendedName>
</protein>
<evidence type="ECO:0000256" key="6">
    <source>
        <dbReference type="ARBA" id="ARBA00022741"/>
    </source>
</evidence>
<keyword evidence="11" id="KW-0560">Oxidoreductase</keyword>
<evidence type="ECO:0000256" key="3">
    <source>
        <dbReference type="ARBA" id="ARBA00004991"/>
    </source>
</evidence>
<dbReference type="AlphaFoldDB" id="A0A9P4VQR3"/>
<comment type="subcellular location">
    <subcellularLocation>
        <location evidence="1">Endoplasmic reticulum membrane</location>
    </subcellularLocation>
</comment>
<evidence type="ECO:0000256" key="12">
    <source>
        <dbReference type="ARBA" id="ARBA00023098"/>
    </source>
</evidence>
<evidence type="ECO:0000256" key="5">
    <source>
        <dbReference type="ARBA" id="ARBA00022692"/>
    </source>
</evidence>
<dbReference type="PRINTS" id="PR00081">
    <property type="entry name" value="GDHRDH"/>
</dbReference>
<evidence type="ECO:0000256" key="16">
    <source>
        <dbReference type="ARBA" id="ARBA00048930"/>
    </source>
</evidence>
<sequence>MALGFFWASVLFGIFLIILFSDIMGLFSRKNEFPVDGRTVLLTGASQGMGRSLARLLAERGANVVLVARNVEKLEEALKHAKSGAIRSSQRFHYISADVTSAEQNTRLVEETTEWNNGQPPDIVWANAGSSTPKLFIDASIDTLRSQMDINYWAATYLAHAIFKVWLTPAGDKSSTSPTSQLPRHLVMTSSSLAFVSVAGYSPYSPAKAAMRSLSDSLRSELNYYNGARRSNDPSSAPPVDVKIHTVFPGTITSPGYEQENLTKHKISRILEEGDPVQSADEVALAALKELEKGHYLIATQMLSAAMRASALQGSPRNNWFIDTIFSCACSFAWLFISPDMEGKVYKYGKQNGVKPS</sequence>
<dbReference type="CDD" id="cd08939">
    <property type="entry name" value="KDSR-like_SDR_c"/>
    <property type="match status" value="1"/>
</dbReference>
<reference evidence="19" key="1">
    <citation type="journal article" date="2020" name="Stud. Mycol.">
        <title>101 Dothideomycetes genomes: a test case for predicting lifestyles and emergence of pathogens.</title>
        <authorList>
            <person name="Haridas S."/>
            <person name="Albert R."/>
            <person name="Binder M."/>
            <person name="Bloem J."/>
            <person name="Labutti K."/>
            <person name="Salamov A."/>
            <person name="Andreopoulos B."/>
            <person name="Baker S."/>
            <person name="Barry K."/>
            <person name="Bills G."/>
            <person name="Bluhm B."/>
            <person name="Cannon C."/>
            <person name="Castanera R."/>
            <person name="Culley D."/>
            <person name="Daum C."/>
            <person name="Ezra D."/>
            <person name="Gonzalez J."/>
            <person name="Henrissat B."/>
            <person name="Kuo A."/>
            <person name="Liang C."/>
            <person name="Lipzen A."/>
            <person name="Lutzoni F."/>
            <person name="Magnuson J."/>
            <person name="Mondo S."/>
            <person name="Nolan M."/>
            <person name="Ohm R."/>
            <person name="Pangilinan J."/>
            <person name="Park H.-J."/>
            <person name="Ramirez L."/>
            <person name="Alfaro M."/>
            <person name="Sun H."/>
            <person name="Tritt A."/>
            <person name="Yoshinaga Y."/>
            <person name="Zwiers L.-H."/>
            <person name="Turgeon B."/>
            <person name="Goodwin S."/>
            <person name="Spatafora J."/>
            <person name="Crous P."/>
            <person name="Grigoriev I."/>
        </authorList>
    </citation>
    <scope>NUCLEOTIDE SEQUENCE</scope>
    <source>
        <strain evidence="19">CBS 101060</strain>
    </source>
</reference>
<dbReference type="InterPro" id="IPR036291">
    <property type="entry name" value="NAD(P)-bd_dom_sf"/>
</dbReference>
<gene>
    <name evidence="19" type="ORF">M501DRAFT_928236</name>
</gene>
<evidence type="ECO:0000256" key="15">
    <source>
        <dbReference type="ARBA" id="ARBA00044737"/>
    </source>
</evidence>
<comment type="similarity">
    <text evidence="4">Belongs to the short-chain dehydrogenases/reductases (SDR) family.</text>
</comment>
<feature type="transmembrane region" description="Helical" evidence="17">
    <location>
        <begin position="6"/>
        <end position="28"/>
    </location>
</feature>
<keyword evidence="6" id="KW-0547">Nucleotide-binding</keyword>
<feature type="domain" description="Ketoreductase" evidence="18">
    <location>
        <begin position="38"/>
        <end position="230"/>
    </location>
</feature>
<evidence type="ECO:0000256" key="7">
    <source>
        <dbReference type="ARBA" id="ARBA00022824"/>
    </source>
</evidence>
<evidence type="ECO:0000256" key="14">
    <source>
        <dbReference type="ARBA" id="ARBA00026112"/>
    </source>
</evidence>
<dbReference type="Gene3D" id="3.40.50.720">
    <property type="entry name" value="NAD(P)-binding Rossmann-like Domain"/>
    <property type="match status" value="1"/>
</dbReference>
<evidence type="ECO:0000256" key="9">
    <source>
        <dbReference type="ARBA" id="ARBA00022919"/>
    </source>
</evidence>
<dbReference type="InterPro" id="IPR045022">
    <property type="entry name" value="KDSR-like"/>
</dbReference>
<dbReference type="GO" id="GO:0005789">
    <property type="term" value="C:endoplasmic reticulum membrane"/>
    <property type="evidence" value="ECO:0007669"/>
    <property type="project" value="UniProtKB-SubCell"/>
</dbReference>
<dbReference type="GO" id="GO:0030148">
    <property type="term" value="P:sphingolipid biosynthetic process"/>
    <property type="evidence" value="ECO:0007669"/>
    <property type="project" value="InterPro"/>
</dbReference>
<dbReference type="EMBL" id="MU006090">
    <property type="protein sequence ID" value="KAF2842186.1"/>
    <property type="molecule type" value="Genomic_DNA"/>
</dbReference>
<evidence type="ECO:0000256" key="10">
    <source>
        <dbReference type="ARBA" id="ARBA00022989"/>
    </source>
</evidence>
<dbReference type="InterPro" id="IPR057326">
    <property type="entry name" value="KR_dom"/>
</dbReference>
<organism evidence="19 20">
    <name type="scientific">Patellaria atrata CBS 101060</name>
    <dbReference type="NCBI Taxonomy" id="1346257"/>
    <lineage>
        <taxon>Eukaryota</taxon>
        <taxon>Fungi</taxon>
        <taxon>Dikarya</taxon>
        <taxon>Ascomycota</taxon>
        <taxon>Pezizomycotina</taxon>
        <taxon>Dothideomycetes</taxon>
        <taxon>Dothideomycetes incertae sedis</taxon>
        <taxon>Patellariales</taxon>
        <taxon>Patellariaceae</taxon>
        <taxon>Patellaria</taxon>
    </lineage>
</organism>
<keyword evidence="20" id="KW-1185">Reference proteome</keyword>
<dbReference type="Proteomes" id="UP000799429">
    <property type="component" value="Unassembled WGS sequence"/>
</dbReference>
<keyword evidence="8" id="KW-0521">NADP</keyword>
<keyword evidence="5 17" id="KW-0812">Transmembrane</keyword>
<evidence type="ECO:0000256" key="13">
    <source>
        <dbReference type="ARBA" id="ARBA00023136"/>
    </source>
</evidence>
<evidence type="ECO:0000259" key="18">
    <source>
        <dbReference type="SMART" id="SM00822"/>
    </source>
</evidence>
<dbReference type="GO" id="GO:0000166">
    <property type="term" value="F:nucleotide binding"/>
    <property type="evidence" value="ECO:0007669"/>
    <property type="project" value="UniProtKB-KW"/>
</dbReference>
<accession>A0A9P4VQR3</accession>
<keyword evidence="13 17" id="KW-0472">Membrane</keyword>
<evidence type="ECO:0000313" key="20">
    <source>
        <dbReference type="Proteomes" id="UP000799429"/>
    </source>
</evidence>
<dbReference type="InterPro" id="IPR002347">
    <property type="entry name" value="SDR_fam"/>
</dbReference>
<evidence type="ECO:0000313" key="19">
    <source>
        <dbReference type="EMBL" id="KAF2842186.1"/>
    </source>
</evidence>
<dbReference type="PANTHER" id="PTHR43550">
    <property type="entry name" value="3-KETODIHYDROSPHINGOSINE REDUCTASE"/>
    <property type="match status" value="1"/>
</dbReference>
<dbReference type="Pfam" id="PF00106">
    <property type="entry name" value="adh_short"/>
    <property type="match status" value="1"/>
</dbReference>